<dbReference type="RefSeq" id="WP_233369997.1">
    <property type="nucleotide sequence ID" value="NZ_JAJTWU010000001.1"/>
</dbReference>
<keyword evidence="2" id="KW-1185">Reference proteome</keyword>
<protein>
    <submittedName>
        <fullName evidence="1">DUF1579 domain-containing protein</fullName>
    </submittedName>
</protein>
<dbReference type="EMBL" id="JAJTWU010000001">
    <property type="protein sequence ID" value="MCE4553290.1"/>
    <property type="molecule type" value="Genomic_DNA"/>
</dbReference>
<reference evidence="1 2" key="1">
    <citation type="submission" date="2021-12" db="EMBL/GenBank/DDBJ databases">
        <title>Genome seq of P8.</title>
        <authorList>
            <person name="Seo T."/>
        </authorList>
    </citation>
    <scope>NUCLEOTIDE SEQUENCE [LARGE SCALE GENOMIC DNA]</scope>
    <source>
        <strain evidence="1 2">P8</strain>
    </source>
</reference>
<evidence type="ECO:0000313" key="1">
    <source>
        <dbReference type="EMBL" id="MCE4553290.1"/>
    </source>
</evidence>
<name>A0ABS8XVH3_9BURK</name>
<gene>
    <name evidence="1" type="ORF">LXT13_02350</name>
</gene>
<organism evidence="1 2">
    <name type="scientific">Pelomonas cellulosilytica</name>
    <dbReference type="NCBI Taxonomy" id="2906762"/>
    <lineage>
        <taxon>Bacteria</taxon>
        <taxon>Pseudomonadati</taxon>
        <taxon>Pseudomonadota</taxon>
        <taxon>Betaproteobacteria</taxon>
        <taxon>Burkholderiales</taxon>
        <taxon>Sphaerotilaceae</taxon>
        <taxon>Roseateles</taxon>
    </lineage>
</organism>
<comment type="caution">
    <text evidence="1">The sequence shown here is derived from an EMBL/GenBank/DDBJ whole genome shotgun (WGS) entry which is preliminary data.</text>
</comment>
<proteinExistence type="predicted"/>
<evidence type="ECO:0000313" key="2">
    <source>
        <dbReference type="Proteomes" id="UP001200741"/>
    </source>
</evidence>
<dbReference type="Proteomes" id="UP001200741">
    <property type="component" value="Unassembled WGS sequence"/>
</dbReference>
<sequence>MPLPRDTTAPPDFDFILGDWRVLHERLNERLAGCEDWTHFEGRTCTHNILGGRGNIEDNLLHLPGGDYRAVALRSFDSATAEWAIWWLDGRAPHTLDVPVRGRFEGGVGRFYADDQFEGRPIRIRFIWQIGADGHPRWDQAFSADAGATWETNWRMQFIRVDT</sequence>
<accession>A0ABS8XVH3</accession>